<accession>A0A9P1KDY4</accession>
<protein>
    <submittedName>
        <fullName evidence="1">Uncharacterized protein</fullName>
    </submittedName>
</protein>
<dbReference type="Proteomes" id="UP000032946">
    <property type="component" value="Chromosome"/>
</dbReference>
<keyword evidence="2" id="KW-1185">Reference proteome</keyword>
<name>A0A9P1KDY4_9CYAN</name>
<proteinExistence type="predicted"/>
<reference evidence="1 2" key="1">
    <citation type="submission" date="2014-02" db="EMBL/GenBank/DDBJ databases">
        <authorList>
            <person name="Genoscope - CEA"/>
        </authorList>
    </citation>
    <scope>NUCLEOTIDE SEQUENCE [LARGE SCALE GENOMIC DNA]</scope>
    <source>
        <strain evidence="1 2">PCC 8005</strain>
    </source>
</reference>
<dbReference type="EMBL" id="FO818640">
    <property type="protein sequence ID" value="CDM94840.1"/>
    <property type="molecule type" value="Genomic_DNA"/>
</dbReference>
<evidence type="ECO:0000313" key="1">
    <source>
        <dbReference type="EMBL" id="CDM94840.1"/>
    </source>
</evidence>
<sequence>MRCDQKPTPGCNGREMLTGHGLIVRIESSGCLNDASELKERIREIETNQGYCTVRND</sequence>
<gene>
    <name evidence="1" type="ORF">ARTHRO_30105</name>
</gene>
<organism evidence="1 2">
    <name type="scientific">Limnospira indica PCC 8005</name>
    <dbReference type="NCBI Taxonomy" id="376219"/>
    <lineage>
        <taxon>Bacteria</taxon>
        <taxon>Bacillati</taxon>
        <taxon>Cyanobacteriota</taxon>
        <taxon>Cyanophyceae</taxon>
        <taxon>Oscillatoriophycideae</taxon>
        <taxon>Oscillatoriales</taxon>
        <taxon>Sirenicapillariaceae</taxon>
        <taxon>Limnospira</taxon>
    </lineage>
</organism>
<evidence type="ECO:0000313" key="2">
    <source>
        <dbReference type="Proteomes" id="UP000032946"/>
    </source>
</evidence>
<dbReference type="AlphaFoldDB" id="A0A9P1KDY4"/>